<evidence type="ECO:0000256" key="6">
    <source>
        <dbReference type="ARBA" id="ARBA00022603"/>
    </source>
</evidence>
<keyword evidence="5" id="KW-0963">Cytoplasm</keyword>
<evidence type="ECO:0000256" key="1">
    <source>
        <dbReference type="ARBA" id="ARBA00004496"/>
    </source>
</evidence>
<keyword evidence="13" id="KW-1185">Reference proteome</keyword>
<dbReference type="InterPro" id="IPR000682">
    <property type="entry name" value="PCMT"/>
</dbReference>
<evidence type="ECO:0000256" key="3">
    <source>
        <dbReference type="ARBA" id="ARBA00011890"/>
    </source>
</evidence>
<dbReference type="EC" id="2.1.1.77" evidence="3"/>
<dbReference type="RefSeq" id="WP_223003906.1">
    <property type="nucleotide sequence ID" value="NZ_JAHSQO010000001.1"/>
</dbReference>
<dbReference type="InterPro" id="IPR029063">
    <property type="entry name" value="SAM-dependent_MTases_sf"/>
</dbReference>
<comment type="caution">
    <text evidence="12">The sequence shown here is derived from an EMBL/GenBank/DDBJ whole genome shotgun (WGS) entry which is preliminary data.</text>
</comment>
<dbReference type="SUPFAM" id="SSF53335">
    <property type="entry name" value="S-adenosyl-L-methionine-dependent methyltransferases"/>
    <property type="match status" value="1"/>
</dbReference>
<dbReference type="Pfam" id="PF01135">
    <property type="entry name" value="PCMT"/>
    <property type="match status" value="1"/>
</dbReference>
<name>A0ABS7R7W8_9HYPH</name>
<dbReference type="EMBL" id="JAHSQO010000001">
    <property type="protein sequence ID" value="MBY8915575.1"/>
    <property type="molecule type" value="Genomic_DNA"/>
</dbReference>
<evidence type="ECO:0000256" key="2">
    <source>
        <dbReference type="ARBA" id="ARBA00005369"/>
    </source>
</evidence>
<accession>A0ABS7R7W8</accession>
<evidence type="ECO:0000256" key="7">
    <source>
        <dbReference type="ARBA" id="ARBA00022679"/>
    </source>
</evidence>
<evidence type="ECO:0000256" key="8">
    <source>
        <dbReference type="ARBA" id="ARBA00022691"/>
    </source>
</evidence>
<dbReference type="NCBIfam" id="NF001453">
    <property type="entry name" value="PRK00312.1"/>
    <property type="match status" value="1"/>
</dbReference>
<dbReference type="Gene3D" id="3.40.50.150">
    <property type="entry name" value="Vaccinia Virus protein VP39"/>
    <property type="match status" value="1"/>
</dbReference>
<evidence type="ECO:0000256" key="9">
    <source>
        <dbReference type="ARBA" id="ARBA00030757"/>
    </source>
</evidence>
<dbReference type="Proteomes" id="UP000777661">
    <property type="component" value="Unassembled WGS sequence"/>
</dbReference>
<comment type="subcellular location">
    <subcellularLocation>
        <location evidence="1">Cytoplasm</location>
    </subcellularLocation>
</comment>
<dbReference type="GO" id="GO:0032259">
    <property type="term" value="P:methylation"/>
    <property type="evidence" value="ECO:0007669"/>
    <property type="project" value="UniProtKB-KW"/>
</dbReference>
<gene>
    <name evidence="12" type="ORF">KVG22_03170</name>
</gene>
<keyword evidence="8" id="KW-0949">S-adenosyl-L-methionine</keyword>
<evidence type="ECO:0000256" key="4">
    <source>
        <dbReference type="ARBA" id="ARBA00013346"/>
    </source>
</evidence>
<dbReference type="GO" id="GO:0004719">
    <property type="term" value="F:protein-L-isoaspartate (D-aspartate) O-methyltransferase activity"/>
    <property type="evidence" value="ECO:0007669"/>
    <property type="project" value="UniProtKB-EC"/>
</dbReference>
<dbReference type="PANTHER" id="PTHR11579:SF0">
    <property type="entry name" value="PROTEIN-L-ISOASPARTATE(D-ASPARTATE) O-METHYLTRANSFERASE"/>
    <property type="match status" value="1"/>
</dbReference>
<evidence type="ECO:0000313" key="13">
    <source>
        <dbReference type="Proteomes" id="UP000777661"/>
    </source>
</evidence>
<keyword evidence="6 12" id="KW-0489">Methyltransferase</keyword>
<comment type="similarity">
    <text evidence="2">Belongs to the methyltransferase superfamily. L-isoaspartyl/D-aspartyl protein methyltransferase family.</text>
</comment>
<evidence type="ECO:0000313" key="12">
    <source>
        <dbReference type="EMBL" id="MBY8915575.1"/>
    </source>
</evidence>
<sequence length="217" mass="23307">MNEPGQERESFAAFMLRMRASGVGGKELFAAMEATPRGSFLPSEWHALAWSDRMVPIACGEAMEGCDLQAQVIDALALSSGLRVLEIGTGSGFTAAVMGRLAGRVLTLDRYRTLVAEAQMRWEQLGITNVVARHADGMDGAAGDGPFDRIVSWAAFDELPRRFVDQLSTGGIMIAPIGPGNDIQTIAKLEKVGSRFERTDLADVRLQPLVKGAAEAI</sequence>
<evidence type="ECO:0000256" key="5">
    <source>
        <dbReference type="ARBA" id="ARBA00022490"/>
    </source>
</evidence>
<organism evidence="12 13">
    <name type="scientific">Nitratireductor rhodophyticola</name>
    <dbReference type="NCBI Taxonomy" id="2854036"/>
    <lineage>
        <taxon>Bacteria</taxon>
        <taxon>Pseudomonadati</taxon>
        <taxon>Pseudomonadota</taxon>
        <taxon>Alphaproteobacteria</taxon>
        <taxon>Hyphomicrobiales</taxon>
        <taxon>Phyllobacteriaceae</taxon>
        <taxon>Nitratireductor</taxon>
    </lineage>
</organism>
<protein>
    <recommendedName>
        <fullName evidence="4">Protein-L-isoaspartate O-methyltransferase</fullName>
        <ecNumber evidence="3">2.1.1.77</ecNumber>
    </recommendedName>
    <alternativeName>
        <fullName evidence="11">L-isoaspartyl protein carboxyl methyltransferase</fullName>
    </alternativeName>
    <alternativeName>
        <fullName evidence="9">Protein L-isoaspartyl methyltransferase</fullName>
    </alternativeName>
    <alternativeName>
        <fullName evidence="10">Protein-beta-aspartate methyltransferase</fullName>
    </alternativeName>
</protein>
<evidence type="ECO:0000256" key="11">
    <source>
        <dbReference type="ARBA" id="ARBA00031350"/>
    </source>
</evidence>
<proteinExistence type="inferred from homology"/>
<evidence type="ECO:0000256" key="10">
    <source>
        <dbReference type="ARBA" id="ARBA00031323"/>
    </source>
</evidence>
<dbReference type="PANTHER" id="PTHR11579">
    <property type="entry name" value="PROTEIN-L-ISOASPARTATE O-METHYLTRANSFERASE"/>
    <property type="match status" value="1"/>
</dbReference>
<reference evidence="12 13" key="1">
    <citation type="submission" date="2021-06" db="EMBL/GenBank/DDBJ databases">
        <title>Nitratireductor porphyridii sp. nov., isolated from a small marine red alga, Porphyridium purpureum in South Korea.</title>
        <authorList>
            <person name="Kim K.H."/>
            <person name="Kristyanto S."/>
            <person name="Jeon C.O."/>
        </authorList>
    </citation>
    <scope>NUCLEOTIDE SEQUENCE [LARGE SCALE GENOMIC DNA]</scope>
    <source>
        <strain evidence="12 13">R6</strain>
    </source>
</reference>
<dbReference type="CDD" id="cd02440">
    <property type="entry name" value="AdoMet_MTases"/>
    <property type="match status" value="1"/>
</dbReference>
<keyword evidence="7 12" id="KW-0808">Transferase</keyword>